<feature type="region of interest" description="Disordered" evidence="1">
    <location>
        <begin position="1"/>
        <end position="94"/>
    </location>
</feature>
<comment type="caution">
    <text evidence="2">The sequence shown here is derived from an EMBL/GenBank/DDBJ whole genome shotgun (WGS) entry which is preliminary data.</text>
</comment>
<proteinExistence type="predicted"/>
<feature type="compositionally biased region" description="Polar residues" evidence="1">
    <location>
        <begin position="472"/>
        <end position="489"/>
    </location>
</feature>
<feature type="compositionally biased region" description="Polar residues" evidence="1">
    <location>
        <begin position="436"/>
        <end position="454"/>
    </location>
</feature>
<feature type="compositionally biased region" description="Polar residues" evidence="1">
    <location>
        <begin position="52"/>
        <end position="62"/>
    </location>
</feature>
<sequence>MNADAALWQQGNGPFQQTPLDPIRERNVMTPDIPVRNPSRPSFRKGFKDTLPSISSRYSTGTFDERLQEEGHEEARGVPFGTNSTSPLDLTSALSDIPTKDSALESSAAEPVRDQLIAWAGQQQRSDSVQLDNESYLDLQGNKLTTFKRGSIVADSIPFTSENMEASDRLQALSFAQDYHNILADPDFDNRAESRQHMPPLPPPKDQDPTPRPLTWRKDSGQLPSAEPSQRIQRPRMPPCSSSWRHRNIHKMSSWVNHRLGKESHGGAKQRAASDSALLSHSQASEHEADRHFRHEIRLTNIVQHGKDLVSRTILRRESEPKKALVISHPLPHHDPQDPTNASISATPFELATPVLRLPGGLTVVRQSSRPDTQPQTAESPSSPFSDLSWPDFPASSPFRRDFSRRGSWQSTQSQARSGSSSLFGQKRPSPLAGSPSASRSLSHSTTELGTSARDSALHYTPPTTMRRRSHNIGSPLSTPPSQQITGAGQCSEEGLEGSHKFNLIERAKGAHEAWRKHQREVKNEKLKQSIKLVGPADAGDIAGFIKCAVDGRLSGDSGVGEGRFAGSEGKGG</sequence>
<dbReference type="AlphaFoldDB" id="A0A9P4TDY9"/>
<accession>A0A9P4TDY9</accession>
<feature type="region of interest" description="Disordered" evidence="1">
    <location>
        <begin position="365"/>
        <end position="495"/>
    </location>
</feature>
<dbReference type="OrthoDB" id="3695033at2759"/>
<organism evidence="2 3">
    <name type="scientific">Curvularia kusanoi</name>
    <name type="common">Cochliobolus kusanoi</name>
    <dbReference type="NCBI Taxonomy" id="90978"/>
    <lineage>
        <taxon>Eukaryota</taxon>
        <taxon>Fungi</taxon>
        <taxon>Dikarya</taxon>
        <taxon>Ascomycota</taxon>
        <taxon>Pezizomycotina</taxon>
        <taxon>Dothideomycetes</taxon>
        <taxon>Pleosporomycetidae</taxon>
        <taxon>Pleosporales</taxon>
        <taxon>Pleosporineae</taxon>
        <taxon>Pleosporaceae</taxon>
        <taxon>Curvularia</taxon>
    </lineage>
</organism>
<gene>
    <name evidence="2" type="ORF">E8E13_009330</name>
</gene>
<dbReference type="Proteomes" id="UP000801428">
    <property type="component" value="Unassembled WGS sequence"/>
</dbReference>
<feature type="region of interest" description="Disordered" evidence="1">
    <location>
        <begin position="554"/>
        <end position="573"/>
    </location>
</feature>
<dbReference type="EMBL" id="SWKU01000013">
    <property type="protein sequence ID" value="KAF3001523.1"/>
    <property type="molecule type" value="Genomic_DNA"/>
</dbReference>
<name>A0A9P4TDY9_CURKU</name>
<feature type="region of interest" description="Disordered" evidence="1">
    <location>
        <begin position="190"/>
        <end position="244"/>
    </location>
</feature>
<reference evidence="2" key="1">
    <citation type="submission" date="2019-04" db="EMBL/GenBank/DDBJ databases">
        <title>Sequencing of skin fungus with MAO and IRED activity.</title>
        <authorList>
            <person name="Marsaioli A.J."/>
            <person name="Bonatto J.M.C."/>
            <person name="Reis Junior O."/>
        </authorList>
    </citation>
    <scope>NUCLEOTIDE SEQUENCE</scope>
    <source>
        <strain evidence="2">30M1</strain>
    </source>
</reference>
<feature type="region of interest" description="Disordered" evidence="1">
    <location>
        <begin position="262"/>
        <end position="289"/>
    </location>
</feature>
<protein>
    <submittedName>
        <fullName evidence="2">Uncharacterized protein</fullName>
    </submittedName>
</protein>
<feature type="compositionally biased region" description="Low complexity" evidence="1">
    <location>
        <begin position="410"/>
        <end position="422"/>
    </location>
</feature>
<feature type="compositionally biased region" description="Polar residues" evidence="1">
    <location>
        <begin position="81"/>
        <end position="94"/>
    </location>
</feature>
<feature type="compositionally biased region" description="Gly residues" evidence="1">
    <location>
        <begin position="558"/>
        <end position="573"/>
    </location>
</feature>
<feature type="compositionally biased region" description="Polar residues" evidence="1">
    <location>
        <begin position="9"/>
        <end position="19"/>
    </location>
</feature>
<evidence type="ECO:0000256" key="1">
    <source>
        <dbReference type="SAM" id="MobiDB-lite"/>
    </source>
</evidence>
<evidence type="ECO:0000313" key="3">
    <source>
        <dbReference type="Proteomes" id="UP000801428"/>
    </source>
</evidence>
<keyword evidence="3" id="KW-1185">Reference proteome</keyword>
<evidence type="ECO:0000313" key="2">
    <source>
        <dbReference type="EMBL" id="KAF3001523.1"/>
    </source>
</evidence>
<feature type="compositionally biased region" description="Basic and acidic residues" evidence="1">
    <location>
        <begin position="63"/>
        <end position="76"/>
    </location>
</feature>
<feature type="compositionally biased region" description="Polar residues" evidence="1">
    <location>
        <begin position="365"/>
        <end position="386"/>
    </location>
</feature>